<organism evidence="5 6">
    <name type="scientific">Mycena venus</name>
    <dbReference type="NCBI Taxonomy" id="2733690"/>
    <lineage>
        <taxon>Eukaryota</taxon>
        <taxon>Fungi</taxon>
        <taxon>Dikarya</taxon>
        <taxon>Basidiomycota</taxon>
        <taxon>Agaricomycotina</taxon>
        <taxon>Agaricomycetes</taxon>
        <taxon>Agaricomycetidae</taxon>
        <taxon>Agaricales</taxon>
        <taxon>Marasmiineae</taxon>
        <taxon>Mycenaceae</taxon>
        <taxon>Mycena</taxon>
    </lineage>
</organism>
<dbReference type="InterPro" id="IPR051468">
    <property type="entry name" value="Fungal_SecMetab_SDRs"/>
</dbReference>
<dbReference type="InterPro" id="IPR036291">
    <property type="entry name" value="NAD(P)-bd_dom_sf"/>
</dbReference>
<dbReference type="OrthoDB" id="2929096at2759"/>
<dbReference type="InterPro" id="IPR002347">
    <property type="entry name" value="SDR_fam"/>
</dbReference>
<sequence length="233" mass="24892">MRSFLVTGANQGIGLQTVRHLSLTPYVLVFMGSRKLTAAEEAKAGFESDIHPTSAVVPIQLDITDEGSISAAHATIVEHLQTKNLAGLDVLVNNAAIITPSFQETYAVNVFGTVALTEHLRPLINRGGTIINLSSAIGSLDLLLKNPNIPSMPAYSSSKTALNNLTVQWALQERKKGSGIRVVSICPGFVSTRMNNNTGTMTPAEGCQIVVATALETEGRTGVYFNKDGDLKW</sequence>
<gene>
    <name evidence="5" type="ORF">MVEN_01811800</name>
</gene>
<evidence type="ECO:0000313" key="5">
    <source>
        <dbReference type="EMBL" id="KAF7342238.1"/>
    </source>
</evidence>
<name>A0A8H7CNZ1_9AGAR</name>
<comment type="similarity">
    <text evidence="1 4">Belongs to the short-chain dehydrogenases/reductases (SDR) family.</text>
</comment>
<accession>A0A8H7CNZ1</accession>
<evidence type="ECO:0000256" key="2">
    <source>
        <dbReference type="ARBA" id="ARBA00022857"/>
    </source>
</evidence>
<dbReference type="GO" id="GO:0005737">
    <property type="term" value="C:cytoplasm"/>
    <property type="evidence" value="ECO:0007669"/>
    <property type="project" value="TreeGrafter"/>
</dbReference>
<proteinExistence type="inferred from homology"/>
<dbReference type="InterPro" id="IPR020904">
    <property type="entry name" value="Sc_DH/Rdtase_CS"/>
</dbReference>
<dbReference type="SUPFAM" id="SSF51735">
    <property type="entry name" value="NAD(P)-binding Rossmann-fold domains"/>
    <property type="match status" value="1"/>
</dbReference>
<evidence type="ECO:0000256" key="1">
    <source>
        <dbReference type="ARBA" id="ARBA00006484"/>
    </source>
</evidence>
<dbReference type="EMBL" id="JACAZI010000017">
    <property type="protein sequence ID" value="KAF7342238.1"/>
    <property type="molecule type" value="Genomic_DNA"/>
</dbReference>
<dbReference type="PROSITE" id="PS00061">
    <property type="entry name" value="ADH_SHORT"/>
    <property type="match status" value="1"/>
</dbReference>
<reference evidence="5" key="1">
    <citation type="submission" date="2020-05" db="EMBL/GenBank/DDBJ databases">
        <title>Mycena genomes resolve the evolution of fungal bioluminescence.</title>
        <authorList>
            <person name="Tsai I.J."/>
        </authorList>
    </citation>
    <scope>NUCLEOTIDE SEQUENCE</scope>
    <source>
        <strain evidence="5">CCC161011</strain>
    </source>
</reference>
<evidence type="ECO:0000256" key="4">
    <source>
        <dbReference type="RuleBase" id="RU000363"/>
    </source>
</evidence>
<keyword evidence="3" id="KW-0560">Oxidoreductase</keyword>
<dbReference type="Gene3D" id="3.40.50.720">
    <property type="entry name" value="NAD(P)-binding Rossmann-like Domain"/>
    <property type="match status" value="1"/>
</dbReference>
<dbReference type="Proteomes" id="UP000620124">
    <property type="component" value="Unassembled WGS sequence"/>
</dbReference>
<dbReference type="Pfam" id="PF00106">
    <property type="entry name" value="adh_short"/>
    <property type="match status" value="1"/>
</dbReference>
<evidence type="ECO:0000313" key="6">
    <source>
        <dbReference type="Proteomes" id="UP000620124"/>
    </source>
</evidence>
<dbReference type="GO" id="GO:0016491">
    <property type="term" value="F:oxidoreductase activity"/>
    <property type="evidence" value="ECO:0007669"/>
    <property type="project" value="UniProtKB-KW"/>
</dbReference>
<comment type="caution">
    <text evidence="5">The sequence shown here is derived from an EMBL/GenBank/DDBJ whole genome shotgun (WGS) entry which is preliminary data.</text>
</comment>
<evidence type="ECO:0000256" key="3">
    <source>
        <dbReference type="ARBA" id="ARBA00023002"/>
    </source>
</evidence>
<dbReference type="AlphaFoldDB" id="A0A8H7CNZ1"/>
<protein>
    <submittedName>
        <fullName evidence="5">Short-chain dehydrogenase/reductase family protein</fullName>
    </submittedName>
</protein>
<keyword evidence="2" id="KW-0521">NADP</keyword>
<dbReference type="PRINTS" id="PR00081">
    <property type="entry name" value="GDHRDH"/>
</dbReference>
<keyword evidence="6" id="KW-1185">Reference proteome</keyword>
<dbReference type="PANTHER" id="PTHR43544:SF7">
    <property type="entry name" value="NADB-LER2"/>
    <property type="match status" value="1"/>
</dbReference>
<dbReference type="PRINTS" id="PR00080">
    <property type="entry name" value="SDRFAMILY"/>
</dbReference>
<dbReference type="PANTHER" id="PTHR43544">
    <property type="entry name" value="SHORT-CHAIN DEHYDROGENASE/REDUCTASE"/>
    <property type="match status" value="1"/>
</dbReference>